<dbReference type="OrthoDB" id="413361at2759"/>
<gene>
    <name evidence="3" type="ORF">X975_23973</name>
</gene>
<evidence type="ECO:0000259" key="2">
    <source>
        <dbReference type="Pfam" id="PF25597"/>
    </source>
</evidence>
<dbReference type="InterPro" id="IPR057670">
    <property type="entry name" value="SH3_retrovirus"/>
</dbReference>
<feature type="domain" description="Retroviral polymerase SH3-like" evidence="2">
    <location>
        <begin position="7"/>
        <end position="60"/>
    </location>
</feature>
<accession>A0A087U3X7</accession>
<dbReference type="AlphaFoldDB" id="A0A087U3X7"/>
<evidence type="ECO:0000313" key="4">
    <source>
        <dbReference type="Proteomes" id="UP000054359"/>
    </source>
</evidence>
<reference evidence="3 4" key="1">
    <citation type="submission" date="2013-11" db="EMBL/GenBank/DDBJ databases">
        <title>Genome sequencing of Stegodyphus mimosarum.</title>
        <authorList>
            <person name="Bechsgaard J."/>
        </authorList>
    </citation>
    <scope>NUCLEOTIDE SEQUENCE [LARGE SCALE GENOMIC DNA]</scope>
</reference>
<proteinExistence type="predicted"/>
<evidence type="ECO:0000313" key="3">
    <source>
        <dbReference type="EMBL" id="KFM72066.1"/>
    </source>
</evidence>
<keyword evidence="4" id="KW-1185">Reference proteome</keyword>
<dbReference type="STRING" id="407821.A0A087U3X7"/>
<dbReference type="Pfam" id="PF25597">
    <property type="entry name" value="SH3_retrovirus"/>
    <property type="match status" value="1"/>
</dbReference>
<feature type="non-terminal residue" evidence="3">
    <location>
        <position position="109"/>
    </location>
</feature>
<evidence type="ECO:0000256" key="1">
    <source>
        <dbReference type="SAM" id="MobiDB-lite"/>
    </source>
</evidence>
<feature type="compositionally biased region" description="Basic and acidic residues" evidence="1">
    <location>
        <begin position="75"/>
        <end position="109"/>
    </location>
</feature>
<dbReference type="EMBL" id="KK118042">
    <property type="protein sequence ID" value="KFM72066.1"/>
    <property type="molecule type" value="Genomic_DNA"/>
</dbReference>
<organism evidence="3 4">
    <name type="scientific">Stegodyphus mimosarum</name>
    <name type="common">African social velvet spider</name>
    <dbReference type="NCBI Taxonomy" id="407821"/>
    <lineage>
        <taxon>Eukaryota</taxon>
        <taxon>Metazoa</taxon>
        <taxon>Ecdysozoa</taxon>
        <taxon>Arthropoda</taxon>
        <taxon>Chelicerata</taxon>
        <taxon>Arachnida</taxon>
        <taxon>Araneae</taxon>
        <taxon>Araneomorphae</taxon>
        <taxon>Entelegynae</taxon>
        <taxon>Eresoidea</taxon>
        <taxon>Eresidae</taxon>
        <taxon>Stegodyphus</taxon>
    </lineage>
</organism>
<sequence>MRITGLTCYVHIRVQKRRKMDKKATKGYLLGYDGDERYHIYIKETSTVICSRDVIFEEKPSMTGSIITLPLQQVSERDSSQDDEVENKVIDDGSQQETKEVEDIPGKES</sequence>
<dbReference type="Proteomes" id="UP000054359">
    <property type="component" value="Unassembled WGS sequence"/>
</dbReference>
<protein>
    <recommendedName>
        <fullName evidence="2">Retroviral polymerase SH3-like domain-containing protein</fullName>
    </recommendedName>
</protein>
<feature type="region of interest" description="Disordered" evidence="1">
    <location>
        <begin position="73"/>
        <end position="109"/>
    </location>
</feature>
<name>A0A087U3X7_STEMI</name>